<name>A0A0P6WWE3_9CHLR</name>
<evidence type="ECO:0000259" key="2">
    <source>
        <dbReference type="Pfam" id="PF01850"/>
    </source>
</evidence>
<accession>A0A0P6WWE3</accession>
<keyword evidence="4" id="KW-1185">Reference proteome</keyword>
<sequence>MAVVIDANIALALFLHLPYTEQAYRLMDRLRERRSAVLSPVLWEYECLSGFHRAAQLGAIRPEDAREFMADLLALEIERVTPTVESHHAALRWAERMGQSKAYDAQYAALAEQYGTELWSADQRLVNTLQAQGAGWAHWIGEV</sequence>
<dbReference type="SUPFAM" id="SSF88723">
    <property type="entry name" value="PIN domain-like"/>
    <property type="match status" value="1"/>
</dbReference>
<dbReference type="Gene3D" id="3.40.50.1010">
    <property type="entry name" value="5'-nuclease"/>
    <property type="match status" value="1"/>
</dbReference>
<dbReference type="InterPro" id="IPR051619">
    <property type="entry name" value="TypeII_TA_RNase_PINc/VapC"/>
</dbReference>
<gene>
    <name evidence="3" type="ORF">AC812_12440</name>
</gene>
<evidence type="ECO:0000313" key="3">
    <source>
        <dbReference type="EMBL" id="KPL74596.1"/>
    </source>
</evidence>
<evidence type="ECO:0000256" key="1">
    <source>
        <dbReference type="ARBA" id="ARBA00022842"/>
    </source>
</evidence>
<dbReference type="Proteomes" id="UP000050514">
    <property type="component" value="Unassembled WGS sequence"/>
</dbReference>
<dbReference type="EMBL" id="LGHJ01000017">
    <property type="protein sequence ID" value="KPL74596.1"/>
    <property type="molecule type" value="Genomic_DNA"/>
</dbReference>
<feature type="domain" description="PIN" evidence="2">
    <location>
        <begin position="3"/>
        <end position="126"/>
    </location>
</feature>
<organism evidence="3 4">
    <name type="scientific">Bellilinea caldifistulae</name>
    <dbReference type="NCBI Taxonomy" id="360411"/>
    <lineage>
        <taxon>Bacteria</taxon>
        <taxon>Bacillati</taxon>
        <taxon>Chloroflexota</taxon>
        <taxon>Anaerolineae</taxon>
        <taxon>Anaerolineales</taxon>
        <taxon>Anaerolineaceae</taxon>
        <taxon>Bellilinea</taxon>
    </lineage>
</organism>
<dbReference type="InterPro" id="IPR044153">
    <property type="entry name" value="PIN_Pae0151-like"/>
</dbReference>
<evidence type="ECO:0000313" key="4">
    <source>
        <dbReference type="Proteomes" id="UP000050514"/>
    </source>
</evidence>
<dbReference type="CDD" id="cd09873">
    <property type="entry name" value="PIN_Pae0151-like"/>
    <property type="match status" value="1"/>
</dbReference>
<dbReference type="AlphaFoldDB" id="A0A0P6WWE3"/>
<proteinExistence type="predicted"/>
<dbReference type="PANTHER" id="PTHR35901">
    <property type="entry name" value="RIBONUCLEASE VAPC3"/>
    <property type="match status" value="1"/>
</dbReference>
<keyword evidence="1" id="KW-0460">Magnesium</keyword>
<dbReference type="OrthoDB" id="160180at2"/>
<dbReference type="InterPro" id="IPR029060">
    <property type="entry name" value="PIN-like_dom_sf"/>
</dbReference>
<protein>
    <recommendedName>
        <fullName evidence="2">PIN domain-containing protein</fullName>
    </recommendedName>
</protein>
<dbReference type="STRING" id="360411.AC812_12440"/>
<dbReference type="PANTHER" id="PTHR35901:SF1">
    <property type="entry name" value="EXONUCLEASE VAPC9"/>
    <property type="match status" value="1"/>
</dbReference>
<comment type="caution">
    <text evidence="3">The sequence shown here is derived from an EMBL/GenBank/DDBJ whole genome shotgun (WGS) entry which is preliminary data.</text>
</comment>
<reference evidence="3 4" key="1">
    <citation type="submission" date="2015-07" db="EMBL/GenBank/DDBJ databases">
        <title>Draft genome of Bellilinea caldifistulae DSM 17877.</title>
        <authorList>
            <person name="Hemp J."/>
            <person name="Ward L.M."/>
            <person name="Pace L.A."/>
            <person name="Fischer W.W."/>
        </authorList>
    </citation>
    <scope>NUCLEOTIDE SEQUENCE [LARGE SCALE GENOMIC DNA]</scope>
    <source>
        <strain evidence="3 4">GOMI-1</strain>
    </source>
</reference>
<dbReference type="RefSeq" id="WP_061918952.1">
    <property type="nucleotide sequence ID" value="NZ_DF967971.1"/>
</dbReference>
<dbReference type="InterPro" id="IPR002716">
    <property type="entry name" value="PIN_dom"/>
</dbReference>
<dbReference type="Pfam" id="PF01850">
    <property type="entry name" value="PIN"/>
    <property type="match status" value="1"/>
</dbReference>